<organism evidence="3 4">
    <name type="scientific">Pseudomonas protegens (strain DSM 19095 / LMG 27888 / CFBP 6595 / CHA0)</name>
    <dbReference type="NCBI Taxonomy" id="1124983"/>
    <lineage>
        <taxon>Bacteria</taxon>
        <taxon>Pseudomonadati</taxon>
        <taxon>Pseudomonadota</taxon>
        <taxon>Gammaproteobacteria</taxon>
        <taxon>Pseudomonadales</taxon>
        <taxon>Pseudomonadaceae</taxon>
        <taxon>Pseudomonas</taxon>
    </lineage>
</organism>
<name>A0A2C9EED5_PSEPH</name>
<evidence type="ECO:0000256" key="2">
    <source>
        <dbReference type="SAM" id="Phobius"/>
    </source>
</evidence>
<feature type="transmembrane region" description="Helical" evidence="2">
    <location>
        <begin position="12"/>
        <end position="32"/>
    </location>
</feature>
<accession>A0A2C9EED5</accession>
<dbReference type="GeneID" id="57473142"/>
<feature type="compositionally biased region" description="Basic and acidic residues" evidence="1">
    <location>
        <begin position="161"/>
        <end position="174"/>
    </location>
</feature>
<dbReference type="NCBIfam" id="TIGR03940">
    <property type="entry name" value="PGA_PgaD"/>
    <property type="match status" value="1"/>
</dbReference>
<dbReference type="GO" id="GO:0043709">
    <property type="term" value="P:cell adhesion involved in single-species biofilm formation"/>
    <property type="evidence" value="ECO:0007669"/>
    <property type="project" value="InterPro"/>
</dbReference>
<dbReference type="AlphaFoldDB" id="A0A2C9EED5"/>
<evidence type="ECO:0000256" key="1">
    <source>
        <dbReference type="SAM" id="MobiDB-lite"/>
    </source>
</evidence>
<reference evidence="4" key="1">
    <citation type="journal article" date="2014" name="Genome Announc.">
        <title>Full-genome sequence of the plant growth-promoting bacterium Pseudomonas protegens CHA0.</title>
        <authorList>
            <person name="Jousset A."/>
            <person name="Schuldes J."/>
            <person name="Keel C."/>
            <person name="Maurhofer M."/>
            <person name="Daniel R."/>
            <person name="Scheu S."/>
            <person name="Thuermer A."/>
        </authorList>
    </citation>
    <scope>NUCLEOTIDE SEQUENCE [LARGE SCALE GENOMIC DNA]</scope>
    <source>
        <strain evidence="4">DSM 19095 / LMG 27888 / CFBP 6595 / CHA0</strain>
    </source>
</reference>
<keyword evidence="2" id="KW-0472">Membrane</keyword>
<gene>
    <name evidence="3" type="ORF">PFLCHA0_c01660</name>
</gene>
<dbReference type="Pfam" id="PF13994">
    <property type="entry name" value="PgaD"/>
    <property type="match status" value="1"/>
</dbReference>
<evidence type="ECO:0000313" key="4">
    <source>
        <dbReference type="Proteomes" id="UP000013940"/>
    </source>
</evidence>
<sequence length="174" mass="19930">MKIIRTRQRPFMVIVDVVLTVLAWVGLLYLLVRGLIPLLDSHEGPRIEAGMLDALTTLQFYAWVAVLNAVLLISWARYRQRRNKSYPPRLPAPVVDDKRLSETFKLNDATFAQMRQPGTMIVHNDEEGGISHVTTQFYRILPEDQQHPPLRVEPPPRVIHLRSEGDEGKKTGED</sequence>
<evidence type="ECO:0008006" key="5">
    <source>
        <dbReference type="Google" id="ProtNLM"/>
    </source>
</evidence>
<feature type="transmembrane region" description="Helical" evidence="2">
    <location>
        <begin position="60"/>
        <end position="78"/>
    </location>
</feature>
<dbReference type="eggNOG" id="ENOG5030ID8">
    <property type="taxonomic scope" value="Bacteria"/>
</dbReference>
<dbReference type="Proteomes" id="UP000013940">
    <property type="component" value="Chromosome"/>
</dbReference>
<dbReference type="InterPro" id="IPR023829">
    <property type="entry name" value="PGA_PgaD"/>
</dbReference>
<dbReference type="KEGG" id="pprc:PFLCHA0_c01660"/>
<keyword evidence="2" id="KW-1133">Transmembrane helix</keyword>
<keyword evidence="2" id="KW-0812">Transmembrane</keyword>
<dbReference type="HOGENOM" id="CLU_131509_0_0_6"/>
<feature type="region of interest" description="Disordered" evidence="1">
    <location>
        <begin position="144"/>
        <end position="174"/>
    </location>
</feature>
<evidence type="ECO:0000313" key="3">
    <source>
        <dbReference type="EMBL" id="AGL81968.1"/>
    </source>
</evidence>
<proteinExistence type="predicted"/>
<dbReference type="EMBL" id="CP003190">
    <property type="protein sequence ID" value="AGL81968.1"/>
    <property type="molecule type" value="Genomic_DNA"/>
</dbReference>
<dbReference type="RefSeq" id="WP_011058546.1">
    <property type="nucleotide sequence ID" value="NC_021237.1"/>
</dbReference>
<protein>
    <recommendedName>
        <fullName evidence="5">Poly-beta-1,6-N-acetyl-D-glucosamine biosynthesis protein PgaD</fullName>
    </recommendedName>
</protein>